<sequence>MATTTASTEAVTVADLRERFRGRVLEPGDEGYDDARAVWNGMIDRRPSVLAQCAGVADVMAAVDFGRENEMLVAVKGGGHHIAGDAVCDDGLVVDLSEMRSVRVDPDARTASVEPGATLADFDHEAQAFGLAAPLGINSTTGVAGLTLGGGFGWLTRKYGMTVDNLRSVDVVTADGELRHASEAENSDLFWGLRGGSGNFGVATSFEFDLHEVGPEVLAGPVVYSGDDAADVLRHVRDFNEEAPDEAAVWAILRKAPPLPFLPSDTHGVGVLIVVAFYAGDVDEGEQVLEPLRSYGDPIADAVGPHRYAEFQQSFDPLLTEGARNYWKSHNFDELPDEAIDTAVEYAAEIPSPLSEIFFAQLGGEMARVPDDATAYPHRDAEYAMNVHTRWEDPADDDRCIAWAREFYDAMAPHATGGLYVNFSGDEGQQALAYGENYDRLAELKAEYDPTNLFRMNRNVEPVD</sequence>
<evidence type="ECO:0000256" key="3">
    <source>
        <dbReference type="ARBA" id="ARBA00022630"/>
    </source>
</evidence>
<dbReference type="Gene3D" id="3.30.43.10">
    <property type="entry name" value="Uridine Diphospho-n-acetylenolpyruvylglucosamine Reductase, domain 2"/>
    <property type="match status" value="1"/>
</dbReference>
<dbReference type="InterPro" id="IPR016169">
    <property type="entry name" value="FAD-bd_PCMH_sub2"/>
</dbReference>
<accession>A0A8U0HSC9</accession>
<dbReference type="InterPro" id="IPR050416">
    <property type="entry name" value="FAD-linked_Oxidoreductase"/>
</dbReference>
<keyword evidence="5" id="KW-0560">Oxidoreductase</keyword>
<dbReference type="InterPro" id="IPR016166">
    <property type="entry name" value="FAD-bd_PCMH"/>
</dbReference>
<dbReference type="GO" id="GO:0071949">
    <property type="term" value="F:FAD binding"/>
    <property type="evidence" value="ECO:0007669"/>
    <property type="project" value="InterPro"/>
</dbReference>
<dbReference type="Gene3D" id="3.40.462.20">
    <property type="match status" value="1"/>
</dbReference>
<dbReference type="Pfam" id="PF01565">
    <property type="entry name" value="FAD_binding_4"/>
    <property type="match status" value="1"/>
</dbReference>
<dbReference type="Pfam" id="PF08031">
    <property type="entry name" value="BBE"/>
    <property type="match status" value="1"/>
</dbReference>
<dbReference type="RefSeq" id="WP_248649705.1">
    <property type="nucleotide sequence ID" value="NZ_CP096659.1"/>
</dbReference>
<comment type="similarity">
    <text evidence="2">Belongs to the oxygen-dependent FAD-linked oxidoreductase family.</text>
</comment>
<evidence type="ECO:0000256" key="2">
    <source>
        <dbReference type="ARBA" id="ARBA00005466"/>
    </source>
</evidence>
<dbReference type="InterPro" id="IPR006094">
    <property type="entry name" value="Oxid_FAD_bind_N"/>
</dbReference>
<name>A0A8U0HSC9_9EURY</name>
<dbReference type="SUPFAM" id="SSF56176">
    <property type="entry name" value="FAD-binding/transporter-associated domain-like"/>
    <property type="match status" value="1"/>
</dbReference>
<dbReference type="PROSITE" id="PS51387">
    <property type="entry name" value="FAD_PCMH"/>
    <property type="match status" value="1"/>
</dbReference>
<reference evidence="7 8" key="1">
    <citation type="submission" date="2022-04" db="EMBL/GenBank/DDBJ databases">
        <title>Diverse halophilic archaea isolated from saline environments.</title>
        <authorList>
            <person name="Cui H.-L."/>
        </authorList>
    </citation>
    <scope>NUCLEOTIDE SEQUENCE [LARGE SCALE GENOMIC DNA]</scope>
    <source>
        <strain evidence="7 8">XZYJT49</strain>
    </source>
</reference>
<keyword evidence="3" id="KW-0285">Flavoprotein</keyword>
<dbReference type="InterPro" id="IPR036318">
    <property type="entry name" value="FAD-bd_PCMH-like_sf"/>
</dbReference>
<dbReference type="InterPro" id="IPR006093">
    <property type="entry name" value="Oxy_OxRdtase_FAD_BS"/>
</dbReference>
<evidence type="ECO:0000259" key="6">
    <source>
        <dbReference type="PROSITE" id="PS51387"/>
    </source>
</evidence>
<dbReference type="PANTHER" id="PTHR42973">
    <property type="entry name" value="BINDING OXIDOREDUCTASE, PUTATIVE (AFU_ORTHOLOGUE AFUA_1G17690)-RELATED"/>
    <property type="match status" value="1"/>
</dbReference>
<evidence type="ECO:0000256" key="4">
    <source>
        <dbReference type="ARBA" id="ARBA00022827"/>
    </source>
</evidence>
<dbReference type="InterPro" id="IPR016167">
    <property type="entry name" value="FAD-bd_PCMH_sub1"/>
</dbReference>
<organism evidence="7 8">
    <name type="scientific">Halorussus limi</name>
    <dbReference type="NCBI Taxonomy" id="2938695"/>
    <lineage>
        <taxon>Archaea</taxon>
        <taxon>Methanobacteriati</taxon>
        <taxon>Methanobacteriota</taxon>
        <taxon>Stenosarchaea group</taxon>
        <taxon>Halobacteria</taxon>
        <taxon>Halobacteriales</taxon>
        <taxon>Haladaptataceae</taxon>
        <taxon>Halorussus</taxon>
    </lineage>
</organism>
<dbReference type="PROSITE" id="PS00862">
    <property type="entry name" value="OX2_COVAL_FAD"/>
    <property type="match status" value="1"/>
</dbReference>
<dbReference type="Gene3D" id="3.30.465.10">
    <property type="match status" value="1"/>
</dbReference>
<dbReference type="PANTHER" id="PTHR42973:SF39">
    <property type="entry name" value="FAD-BINDING PCMH-TYPE DOMAIN-CONTAINING PROTEIN"/>
    <property type="match status" value="1"/>
</dbReference>
<evidence type="ECO:0000313" key="8">
    <source>
        <dbReference type="Proteomes" id="UP000830729"/>
    </source>
</evidence>
<dbReference type="InterPro" id="IPR012951">
    <property type="entry name" value="BBE"/>
</dbReference>
<dbReference type="AlphaFoldDB" id="A0A8U0HSC9"/>
<dbReference type="KEGG" id="halx:M0R89_14035"/>
<feature type="domain" description="FAD-binding PCMH-type" evidence="6">
    <location>
        <begin position="42"/>
        <end position="213"/>
    </location>
</feature>
<proteinExistence type="inferred from homology"/>
<keyword evidence="4" id="KW-0274">FAD</keyword>
<dbReference type="GeneID" id="72186340"/>
<evidence type="ECO:0000256" key="1">
    <source>
        <dbReference type="ARBA" id="ARBA00001974"/>
    </source>
</evidence>
<dbReference type="GO" id="GO:0016491">
    <property type="term" value="F:oxidoreductase activity"/>
    <property type="evidence" value="ECO:0007669"/>
    <property type="project" value="UniProtKB-KW"/>
</dbReference>
<protein>
    <submittedName>
        <fullName evidence="7">FAD-binding oxidoreductase</fullName>
    </submittedName>
</protein>
<evidence type="ECO:0000256" key="5">
    <source>
        <dbReference type="ARBA" id="ARBA00023002"/>
    </source>
</evidence>
<comment type="cofactor">
    <cofactor evidence="1">
        <name>FAD</name>
        <dbReference type="ChEBI" id="CHEBI:57692"/>
    </cofactor>
</comment>
<keyword evidence="8" id="KW-1185">Reference proteome</keyword>
<evidence type="ECO:0000313" key="7">
    <source>
        <dbReference type="EMBL" id="UPV73653.1"/>
    </source>
</evidence>
<dbReference type="Proteomes" id="UP000830729">
    <property type="component" value="Chromosome"/>
</dbReference>
<dbReference type="EMBL" id="CP096659">
    <property type="protein sequence ID" value="UPV73653.1"/>
    <property type="molecule type" value="Genomic_DNA"/>
</dbReference>
<gene>
    <name evidence="7" type="ORF">M0R89_14035</name>
</gene>